<accession>A0A838CR13</accession>
<dbReference type="AlphaFoldDB" id="A0A838CR13"/>
<reference evidence="1 2" key="1">
    <citation type="journal article" date="2004" name="Extremophiles">
        <title>Halobacillus locisalis sp. nov., a halophilic bacterium isolated from a marine solar saltern of the Yellow Sea in Korea.</title>
        <authorList>
            <person name="Yoon J.H."/>
            <person name="Kang K.H."/>
            <person name="Oh T.K."/>
            <person name="Park Y.H."/>
        </authorList>
    </citation>
    <scope>NUCLEOTIDE SEQUENCE [LARGE SCALE GENOMIC DNA]</scope>
    <source>
        <strain evidence="1 2">KCTC 3788</strain>
    </source>
</reference>
<comment type="caution">
    <text evidence="1">The sequence shown here is derived from an EMBL/GenBank/DDBJ whole genome shotgun (WGS) entry which is preliminary data.</text>
</comment>
<dbReference type="RefSeq" id="WP_181471319.1">
    <property type="nucleotide sequence ID" value="NZ_JACEFG010000001.1"/>
</dbReference>
<dbReference type="InterPro" id="IPR019241">
    <property type="entry name" value="DUF2197"/>
</dbReference>
<dbReference type="Proteomes" id="UP000571017">
    <property type="component" value="Unassembled WGS sequence"/>
</dbReference>
<keyword evidence="2" id="KW-1185">Reference proteome</keyword>
<dbReference type="EMBL" id="JACEFG010000001">
    <property type="protein sequence ID" value="MBA2174313.1"/>
    <property type="molecule type" value="Genomic_DNA"/>
</dbReference>
<evidence type="ECO:0000313" key="1">
    <source>
        <dbReference type="EMBL" id="MBA2174313.1"/>
    </source>
</evidence>
<gene>
    <name evidence="1" type="ORF">H0266_05275</name>
</gene>
<organism evidence="1 2">
    <name type="scientific">Halobacillus locisalis</name>
    <dbReference type="NCBI Taxonomy" id="220753"/>
    <lineage>
        <taxon>Bacteria</taxon>
        <taxon>Bacillati</taxon>
        <taxon>Bacillota</taxon>
        <taxon>Bacilli</taxon>
        <taxon>Bacillales</taxon>
        <taxon>Bacillaceae</taxon>
        <taxon>Halobacillus</taxon>
    </lineage>
</organism>
<evidence type="ECO:0000313" key="2">
    <source>
        <dbReference type="Proteomes" id="UP000571017"/>
    </source>
</evidence>
<protein>
    <submittedName>
        <fullName evidence="1">YlaI family protein</fullName>
    </submittedName>
</protein>
<dbReference type="Pfam" id="PF09963">
    <property type="entry name" value="DUF2197"/>
    <property type="match status" value="1"/>
</dbReference>
<sequence>MRVQCVMCDTIEKIDSYCLQAKRLRNRRIHTFMCESCHERIGKNTKKRLESGQFNFIRERKKEKHLP</sequence>
<proteinExistence type="predicted"/>
<name>A0A838CR13_9BACI</name>